<dbReference type="PATRIC" id="fig|1605367.3.peg.2064"/>
<dbReference type="Proteomes" id="UP000050454">
    <property type="component" value="Unassembled WGS sequence"/>
</dbReference>
<evidence type="ECO:0000313" key="2">
    <source>
        <dbReference type="EMBL" id="KPM49686.1"/>
    </source>
</evidence>
<organism evidence="2 3">
    <name type="scientific">Jiulongibacter sediminis</name>
    <dbReference type="NCBI Taxonomy" id="1605367"/>
    <lineage>
        <taxon>Bacteria</taxon>
        <taxon>Pseudomonadati</taxon>
        <taxon>Bacteroidota</taxon>
        <taxon>Cytophagia</taxon>
        <taxon>Cytophagales</taxon>
        <taxon>Leadbetterellaceae</taxon>
        <taxon>Jiulongibacter</taxon>
    </lineage>
</organism>
<dbReference type="Gene3D" id="2.120.10.10">
    <property type="match status" value="1"/>
</dbReference>
<accession>A0A0P7C4S0</accession>
<evidence type="ECO:0000313" key="3">
    <source>
        <dbReference type="Proteomes" id="UP000050454"/>
    </source>
</evidence>
<reference evidence="2 3" key="1">
    <citation type="submission" date="2015-07" db="EMBL/GenBank/DDBJ databases">
        <title>The draft genome sequence of Leadbetterella sp. JN14-9.</title>
        <authorList>
            <person name="Liu Y."/>
            <person name="Du J."/>
            <person name="Shao Z."/>
        </authorList>
    </citation>
    <scope>NUCLEOTIDE SEQUENCE [LARGE SCALE GENOMIC DNA]</scope>
    <source>
        <strain evidence="2 3">JN14-9</strain>
    </source>
</reference>
<dbReference type="PANTHER" id="PTHR43752">
    <property type="entry name" value="BNR/ASP-BOX REPEAT FAMILY PROTEIN"/>
    <property type="match status" value="1"/>
</dbReference>
<dbReference type="CDD" id="cd15482">
    <property type="entry name" value="Sialidase_non-viral"/>
    <property type="match status" value="1"/>
</dbReference>
<comment type="caution">
    <text evidence="2">The sequence shown here is derived from an EMBL/GenBank/DDBJ whole genome shotgun (WGS) entry which is preliminary data.</text>
</comment>
<dbReference type="STRING" id="1605367.AFM12_03595"/>
<name>A0A0P7C4S0_9BACT</name>
<protein>
    <submittedName>
        <fullName evidence="2">Sialidase</fullName>
    </submittedName>
</protein>
<dbReference type="InterPro" id="IPR036278">
    <property type="entry name" value="Sialidase_sf"/>
</dbReference>
<dbReference type="OrthoDB" id="41724at2"/>
<dbReference type="SUPFAM" id="SSF50939">
    <property type="entry name" value="Sialidases"/>
    <property type="match status" value="1"/>
</dbReference>
<sequence length="349" mass="39254">MITKAVKFIPVFLLLICLSSYGQSPLVSKGFIYDEAPFKSCHASTVVETPYGIAAAWFGGTHEKHKDVEIYFSRKLESGWTSPASVANGIQHASKRYPTWNPVLFQMPEGPLLLFYKVGPDPRNWWGEMKESTDGGLTWSEARRLPEDILGPVKNKPILTSDGRLLCPSSKEFEVDEVDHWQVFIEETSDLGKTWTISKPLNDGVKTNAIQPSILTYPDGRLQMLGRSKENRLMSFWSNDQGNSWSEIEITNIPNPNSGTDAVSLSDGRQLLVYNPTERYEGKWGGPRTPLSVAISKDGENWEKVLDLETEPGEYSYPAVIQSSDGKIHITYTYKRSKVRYVVLTPENL</sequence>
<dbReference type="EMBL" id="LGTQ01000005">
    <property type="protein sequence ID" value="KPM49686.1"/>
    <property type="molecule type" value="Genomic_DNA"/>
</dbReference>
<proteinExistence type="predicted"/>
<keyword evidence="3" id="KW-1185">Reference proteome</keyword>
<dbReference type="RefSeq" id="WP_055143990.1">
    <property type="nucleotide sequence ID" value="NZ_JXSZ01000005.1"/>
</dbReference>
<evidence type="ECO:0000259" key="1">
    <source>
        <dbReference type="Pfam" id="PF13088"/>
    </source>
</evidence>
<gene>
    <name evidence="2" type="ORF">AFM12_03595</name>
</gene>
<feature type="domain" description="Sialidase" evidence="1">
    <location>
        <begin position="53"/>
        <end position="330"/>
    </location>
</feature>
<dbReference type="AlphaFoldDB" id="A0A0P7C4S0"/>
<dbReference type="PANTHER" id="PTHR43752:SF2">
    <property type="entry name" value="BNR_ASP-BOX REPEAT FAMILY PROTEIN"/>
    <property type="match status" value="1"/>
</dbReference>
<dbReference type="InterPro" id="IPR011040">
    <property type="entry name" value="Sialidase"/>
</dbReference>
<dbReference type="Pfam" id="PF13088">
    <property type="entry name" value="BNR_2"/>
    <property type="match status" value="1"/>
</dbReference>